<dbReference type="GO" id="GO:0032154">
    <property type="term" value="C:cleavage furrow"/>
    <property type="evidence" value="ECO:0007669"/>
    <property type="project" value="TreeGrafter"/>
</dbReference>
<evidence type="ECO:0000313" key="2">
    <source>
        <dbReference type="EnsemblMetazoa" id="PPAI006611-PA"/>
    </source>
</evidence>
<dbReference type="InterPro" id="IPR057316">
    <property type="entry name" value="Rab11-FIP3/4_dom"/>
</dbReference>
<dbReference type="Pfam" id="PF25450">
    <property type="entry name" value="Rab11-FIP3"/>
    <property type="match status" value="1"/>
</dbReference>
<dbReference type="GO" id="GO:0032456">
    <property type="term" value="P:endocytic recycling"/>
    <property type="evidence" value="ECO:0007669"/>
    <property type="project" value="TreeGrafter"/>
</dbReference>
<feature type="domain" description="Rab11-FIP3/4" evidence="1">
    <location>
        <begin position="70"/>
        <end position="198"/>
    </location>
</feature>
<evidence type="ECO:0000313" key="3">
    <source>
        <dbReference type="Proteomes" id="UP000092462"/>
    </source>
</evidence>
<evidence type="ECO:0000259" key="1">
    <source>
        <dbReference type="Pfam" id="PF25450"/>
    </source>
</evidence>
<name>A0A1B0DF03_PHLPP</name>
<dbReference type="VEuPathDB" id="VectorBase:PPAI006611"/>
<dbReference type="InterPro" id="IPR051977">
    <property type="entry name" value="Rab11-interacting_regulator"/>
</dbReference>
<dbReference type="GO" id="GO:0055038">
    <property type="term" value="C:recycling endosome membrane"/>
    <property type="evidence" value="ECO:0007669"/>
    <property type="project" value="TreeGrafter"/>
</dbReference>
<protein>
    <recommendedName>
        <fullName evidence="1">Rab11-FIP3/4 domain-containing protein</fullName>
    </recommendedName>
</protein>
<dbReference type="PANTHER" id="PTHR15726">
    <property type="entry name" value="RAB11-FAMILY INTERACTING PROTEIN"/>
    <property type="match status" value="1"/>
</dbReference>
<dbReference type="EnsemblMetazoa" id="PPAI006611-RA">
    <property type="protein sequence ID" value="PPAI006611-PA"/>
    <property type="gene ID" value="PPAI006611"/>
</dbReference>
<keyword evidence="3" id="KW-1185">Reference proteome</keyword>
<sequence length="373" mass="42678">MPIPRNLEEANEELQALVLTRGVEEGRNLLNGTSNSLAQELHDMSQSQLELLQRQVTNLADSQNNVEDITTRTKTEYAVLQARYHMLEEQLRECEMRAEERIAEEQRRNRELLARMEREAQLQSENCQMKVRTVEKEAATHREEVQRLRLQCDKQAADLHATEEKLEITNDNYAALQQDLLEVQAREKKLLAEKVATEELMLEMSREVDRLRSERGPAMPTTSPESSSLEDLDLSCQNHNYDKNKPILVDEETFLSLHATESPSDSDEDDRMRQSGPHSGFFIDDCGRGTPDTLKDEDFNILKREGTKDISPSQEQGKLINDLVEINNAKNNLKSSNLRLIADNQKFLRNGTTKMNGIKAEVCDNLNEQVGFP</sequence>
<dbReference type="VEuPathDB" id="VectorBase:PPAPM1_011604"/>
<dbReference type="PANTHER" id="PTHR15726:SF7">
    <property type="entry name" value="NUCLEAR FALLOUT, ISOFORM J"/>
    <property type="match status" value="1"/>
</dbReference>
<dbReference type="GO" id="GO:0030139">
    <property type="term" value="C:endocytic vesicle"/>
    <property type="evidence" value="ECO:0007669"/>
    <property type="project" value="TreeGrafter"/>
</dbReference>
<organism evidence="2 3">
    <name type="scientific">Phlebotomus papatasi</name>
    <name type="common">Sandfly</name>
    <dbReference type="NCBI Taxonomy" id="29031"/>
    <lineage>
        <taxon>Eukaryota</taxon>
        <taxon>Metazoa</taxon>
        <taxon>Ecdysozoa</taxon>
        <taxon>Arthropoda</taxon>
        <taxon>Hexapoda</taxon>
        <taxon>Insecta</taxon>
        <taxon>Pterygota</taxon>
        <taxon>Neoptera</taxon>
        <taxon>Endopterygota</taxon>
        <taxon>Diptera</taxon>
        <taxon>Nematocera</taxon>
        <taxon>Psychodoidea</taxon>
        <taxon>Psychodidae</taxon>
        <taxon>Phlebotomus</taxon>
        <taxon>Phlebotomus</taxon>
    </lineage>
</organism>
<dbReference type="GO" id="GO:0030496">
    <property type="term" value="C:midbody"/>
    <property type="evidence" value="ECO:0007669"/>
    <property type="project" value="TreeGrafter"/>
</dbReference>
<reference evidence="2" key="1">
    <citation type="submission" date="2022-08" db="UniProtKB">
        <authorList>
            <consortium name="EnsemblMetazoa"/>
        </authorList>
    </citation>
    <scope>IDENTIFICATION</scope>
    <source>
        <strain evidence="2">Israel</strain>
    </source>
</reference>
<dbReference type="GO" id="GO:0032465">
    <property type="term" value="P:regulation of cytokinesis"/>
    <property type="evidence" value="ECO:0007669"/>
    <property type="project" value="TreeGrafter"/>
</dbReference>
<dbReference type="EMBL" id="AJVK01058467">
    <property type="status" value="NOT_ANNOTATED_CDS"/>
    <property type="molecule type" value="Genomic_DNA"/>
</dbReference>
<proteinExistence type="predicted"/>
<dbReference type="Proteomes" id="UP000092462">
    <property type="component" value="Unassembled WGS sequence"/>
</dbReference>
<dbReference type="AlphaFoldDB" id="A0A1B0DF03"/>
<accession>A0A1B0DF03</accession>